<accession>A0A9N7VSA8</accession>
<dbReference type="AlphaFoldDB" id="A0A9N7VSA8"/>
<evidence type="ECO:0000256" key="1">
    <source>
        <dbReference type="SAM" id="MobiDB-lite"/>
    </source>
</evidence>
<evidence type="ECO:0000313" key="2">
    <source>
        <dbReference type="EMBL" id="CAB1457431.1"/>
    </source>
</evidence>
<comment type="caution">
    <text evidence="2">The sequence shown here is derived from an EMBL/GenBank/DDBJ whole genome shotgun (WGS) entry which is preliminary data.</text>
</comment>
<name>A0A9N7VSA8_PLEPL</name>
<feature type="region of interest" description="Disordered" evidence="1">
    <location>
        <begin position="41"/>
        <end position="64"/>
    </location>
</feature>
<evidence type="ECO:0000313" key="3">
    <source>
        <dbReference type="Proteomes" id="UP001153269"/>
    </source>
</evidence>
<keyword evidence="3" id="KW-1185">Reference proteome</keyword>
<sequence>MKEVGFMTYTAAGHQSGGCILMGHCSDVSGEALSCAGVKGRGGYGETGRMRDNRQPPQEGPHPSAKVDVIITLNHLTVDLLCRQAQAEGGRPPLAPGRRDTGTVAIVVFGHRAAPCLSPSREQQHKKKAPAETQAPQKPPRPRELRQQRRVRVRRSATPCSEAVAVRLCARVVVSGTRVFVHHTANCAII</sequence>
<organism evidence="2 3">
    <name type="scientific">Pleuronectes platessa</name>
    <name type="common">European plaice</name>
    <dbReference type="NCBI Taxonomy" id="8262"/>
    <lineage>
        <taxon>Eukaryota</taxon>
        <taxon>Metazoa</taxon>
        <taxon>Chordata</taxon>
        <taxon>Craniata</taxon>
        <taxon>Vertebrata</taxon>
        <taxon>Euteleostomi</taxon>
        <taxon>Actinopterygii</taxon>
        <taxon>Neopterygii</taxon>
        <taxon>Teleostei</taxon>
        <taxon>Neoteleostei</taxon>
        <taxon>Acanthomorphata</taxon>
        <taxon>Carangaria</taxon>
        <taxon>Pleuronectiformes</taxon>
        <taxon>Pleuronectoidei</taxon>
        <taxon>Pleuronectidae</taxon>
        <taxon>Pleuronectes</taxon>
    </lineage>
</organism>
<gene>
    <name evidence="2" type="ORF">PLEPLA_LOCUS45255</name>
</gene>
<dbReference type="Proteomes" id="UP001153269">
    <property type="component" value="Unassembled WGS sequence"/>
</dbReference>
<feature type="region of interest" description="Disordered" evidence="1">
    <location>
        <begin position="117"/>
        <end position="156"/>
    </location>
</feature>
<protein>
    <submittedName>
        <fullName evidence="2">Uncharacterized protein</fullName>
    </submittedName>
</protein>
<proteinExistence type="predicted"/>
<dbReference type="EMBL" id="CADEAL010004342">
    <property type="protein sequence ID" value="CAB1457431.1"/>
    <property type="molecule type" value="Genomic_DNA"/>
</dbReference>
<reference evidence="2" key="1">
    <citation type="submission" date="2020-03" db="EMBL/GenBank/DDBJ databases">
        <authorList>
            <person name="Weist P."/>
        </authorList>
    </citation>
    <scope>NUCLEOTIDE SEQUENCE</scope>
</reference>